<feature type="region of interest" description="Disordered" evidence="6">
    <location>
        <begin position="128"/>
        <end position="163"/>
    </location>
</feature>
<keyword evidence="4" id="KW-0472">Membrane</keyword>
<dbReference type="AlphaFoldDB" id="A0A9V1GGA2"/>
<evidence type="ECO:0000256" key="7">
    <source>
        <dbReference type="SAM" id="SignalP"/>
    </source>
</evidence>
<dbReference type="InterPro" id="IPR003599">
    <property type="entry name" value="Ig_sub"/>
</dbReference>
<proteinExistence type="predicted"/>
<dbReference type="Pfam" id="PF07686">
    <property type="entry name" value="V-set"/>
    <property type="match status" value="1"/>
</dbReference>
<accession>A0A9V1GGA2</accession>
<name>A0A9V1GGA2_PANPR</name>
<keyword evidence="2" id="KW-0812">Transmembrane</keyword>
<evidence type="ECO:0000313" key="9">
    <source>
        <dbReference type="Proteomes" id="UP001165780"/>
    </source>
</evidence>
<dbReference type="PANTHER" id="PTHR11860">
    <property type="entry name" value="POLYMERIC-IMMUNOGLOBULIN RECEPTOR"/>
    <property type="match status" value="1"/>
</dbReference>
<evidence type="ECO:0000256" key="5">
    <source>
        <dbReference type="ARBA" id="ARBA00023157"/>
    </source>
</evidence>
<feature type="domain" description="Immunoglobulin" evidence="8">
    <location>
        <begin position="21"/>
        <end position="122"/>
    </location>
</feature>
<dbReference type="RefSeq" id="XP_019321879.2">
    <property type="nucleotide sequence ID" value="XM_019466334.2"/>
</dbReference>
<evidence type="ECO:0000256" key="3">
    <source>
        <dbReference type="ARBA" id="ARBA00022729"/>
    </source>
</evidence>
<dbReference type="GeneID" id="109276983"/>
<organism evidence="9 10">
    <name type="scientific">Panthera pardus</name>
    <name type="common">Leopard</name>
    <name type="synonym">Felis pardus</name>
    <dbReference type="NCBI Taxonomy" id="9691"/>
    <lineage>
        <taxon>Eukaryota</taxon>
        <taxon>Metazoa</taxon>
        <taxon>Chordata</taxon>
        <taxon>Craniata</taxon>
        <taxon>Vertebrata</taxon>
        <taxon>Euteleostomi</taxon>
        <taxon>Mammalia</taxon>
        <taxon>Eutheria</taxon>
        <taxon>Laurasiatheria</taxon>
        <taxon>Carnivora</taxon>
        <taxon>Feliformia</taxon>
        <taxon>Felidae</taxon>
        <taxon>Pantherinae</taxon>
        <taxon>Panthera</taxon>
    </lineage>
</organism>
<dbReference type="InterPro" id="IPR050671">
    <property type="entry name" value="CD300_family_receptors"/>
</dbReference>
<dbReference type="GO" id="GO:0004888">
    <property type="term" value="F:transmembrane signaling receptor activity"/>
    <property type="evidence" value="ECO:0007669"/>
    <property type="project" value="TreeGrafter"/>
</dbReference>
<sequence length="216" mass="23955">MWLLPVLFLLVIQGHFCTREGKKVRGTLGGTLTVRCAYGPGWESYKKWLCRGNDWDSCKILVKTTGSEQLVKKGQVSIQDNHSRRTFTMTLEDLQQDDADTYWCGIEQFGTDVGIEFSVIVNPVPNPTDSPKPVARTTLPSWTSSRPFPQGINSSQPMDLNSPLTRSGTIASTVEAEKRKGVLSFHHQSSAAPVISPVWILLVPPFLATLELLRQG</sequence>
<dbReference type="CDD" id="cd05716">
    <property type="entry name" value="IgV_pIgR_like"/>
    <property type="match status" value="1"/>
</dbReference>
<reference evidence="10" key="1">
    <citation type="submission" date="2025-08" db="UniProtKB">
        <authorList>
            <consortium name="RefSeq"/>
        </authorList>
    </citation>
    <scope>IDENTIFICATION</scope>
    <source>
        <tissue evidence="10">Whole blood</tissue>
    </source>
</reference>
<keyword evidence="9" id="KW-1185">Reference proteome</keyword>
<feature type="compositionally biased region" description="Polar residues" evidence="6">
    <location>
        <begin position="138"/>
        <end position="163"/>
    </location>
</feature>
<evidence type="ECO:0000259" key="8">
    <source>
        <dbReference type="SMART" id="SM00409"/>
    </source>
</evidence>
<feature type="signal peptide" evidence="7">
    <location>
        <begin position="1"/>
        <end position="17"/>
    </location>
</feature>
<evidence type="ECO:0000313" key="10">
    <source>
        <dbReference type="RefSeq" id="XP_019321879.2"/>
    </source>
</evidence>
<evidence type="ECO:0000256" key="1">
    <source>
        <dbReference type="ARBA" id="ARBA00004370"/>
    </source>
</evidence>
<dbReference type="FunFam" id="2.60.40.10:FF:000370">
    <property type="entry name" value="CMRF35-like molecule 1"/>
    <property type="match status" value="1"/>
</dbReference>
<dbReference type="SMART" id="SM00409">
    <property type="entry name" value="IG"/>
    <property type="match status" value="1"/>
</dbReference>
<keyword evidence="5" id="KW-1015">Disulfide bond</keyword>
<gene>
    <name evidence="10" type="primary">LOC109276983</name>
</gene>
<comment type="subcellular location">
    <subcellularLocation>
        <location evidence="1">Membrane</location>
    </subcellularLocation>
</comment>
<evidence type="ECO:0000256" key="2">
    <source>
        <dbReference type="ARBA" id="ARBA00022692"/>
    </source>
</evidence>
<dbReference type="InterPro" id="IPR036179">
    <property type="entry name" value="Ig-like_dom_sf"/>
</dbReference>
<dbReference type="InterPro" id="IPR013106">
    <property type="entry name" value="Ig_V-set"/>
</dbReference>
<dbReference type="Proteomes" id="UP001165780">
    <property type="component" value="Unplaced"/>
</dbReference>
<feature type="chain" id="PRO_5040760450" evidence="7">
    <location>
        <begin position="18"/>
        <end position="216"/>
    </location>
</feature>
<evidence type="ECO:0000256" key="4">
    <source>
        <dbReference type="ARBA" id="ARBA00023136"/>
    </source>
</evidence>
<dbReference type="InterPro" id="IPR013783">
    <property type="entry name" value="Ig-like_fold"/>
</dbReference>
<dbReference type="SUPFAM" id="SSF48726">
    <property type="entry name" value="Immunoglobulin"/>
    <property type="match status" value="1"/>
</dbReference>
<dbReference type="Gene3D" id="2.60.40.10">
    <property type="entry name" value="Immunoglobulins"/>
    <property type="match status" value="1"/>
</dbReference>
<protein>
    <submittedName>
        <fullName evidence="10">CMRF35-like molecule 5 isoform X1</fullName>
    </submittedName>
</protein>
<evidence type="ECO:0000256" key="6">
    <source>
        <dbReference type="SAM" id="MobiDB-lite"/>
    </source>
</evidence>
<dbReference type="PANTHER" id="PTHR11860:SF98">
    <property type="entry name" value="IMMUNOGLOBULIN V-SET DOMAIN-CONTAINING PROTEIN"/>
    <property type="match status" value="1"/>
</dbReference>
<keyword evidence="3 7" id="KW-0732">Signal</keyword>
<dbReference type="GO" id="GO:0005886">
    <property type="term" value="C:plasma membrane"/>
    <property type="evidence" value="ECO:0007669"/>
    <property type="project" value="TreeGrafter"/>
</dbReference>
<dbReference type="KEGG" id="ppad:109276983"/>